<dbReference type="NCBIfam" id="TIGR02937">
    <property type="entry name" value="sigma70-ECF"/>
    <property type="match status" value="1"/>
</dbReference>
<dbReference type="InterPro" id="IPR013324">
    <property type="entry name" value="RNA_pol_sigma_r3/r4-like"/>
</dbReference>
<evidence type="ECO:0000259" key="6">
    <source>
        <dbReference type="Pfam" id="PF08281"/>
    </source>
</evidence>
<dbReference type="InterPro" id="IPR007627">
    <property type="entry name" value="RNA_pol_sigma70_r2"/>
</dbReference>
<evidence type="ECO:0000256" key="2">
    <source>
        <dbReference type="ARBA" id="ARBA00023015"/>
    </source>
</evidence>
<dbReference type="AlphaFoldDB" id="A0A1N6GD27"/>
<protein>
    <submittedName>
        <fullName evidence="7">RNA polymerase sigma-70 factor, ECF subfamily</fullName>
    </submittedName>
</protein>
<dbReference type="Gene3D" id="1.10.10.10">
    <property type="entry name" value="Winged helix-like DNA-binding domain superfamily/Winged helix DNA-binding domain"/>
    <property type="match status" value="1"/>
</dbReference>
<evidence type="ECO:0000259" key="5">
    <source>
        <dbReference type="Pfam" id="PF04542"/>
    </source>
</evidence>
<reference evidence="7 8" key="1">
    <citation type="submission" date="2016-11" db="EMBL/GenBank/DDBJ databases">
        <authorList>
            <person name="Jaros S."/>
            <person name="Januszkiewicz K."/>
            <person name="Wedrychowicz H."/>
        </authorList>
    </citation>
    <scope>NUCLEOTIDE SEQUENCE [LARGE SCALE GENOMIC DNA]</scope>
    <source>
        <strain evidence="7 8">DSM 24787</strain>
    </source>
</reference>
<dbReference type="Proteomes" id="UP000185003">
    <property type="component" value="Unassembled WGS sequence"/>
</dbReference>
<dbReference type="OrthoDB" id="659361at2"/>
<accession>A0A1N6GD27</accession>
<dbReference type="InterPro" id="IPR014284">
    <property type="entry name" value="RNA_pol_sigma-70_dom"/>
</dbReference>
<dbReference type="CDD" id="cd06171">
    <property type="entry name" value="Sigma70_r4"/>
    <property type="match status" value="1"/>
</dbReference>
<dbReference type="SUPFAM" id="SSF88946">
    <property type="entry name" value="Sigma2 domain of RNA polymerase sigma factors"/>
    <property type="match status" value="1"/>
</dbReference>
<sequence>MNDKEIQALQEQVALSDDQQAFKTLFKHYYTTLFQFAVSIVKVRESAEEIVEDVFIKVWDKRRNLTEIANLRLYLYVAVKHHCLNHVTRRGNTTELDPDQLDVVCAELVPSPEDLLVASELLQRVNRSIHELPPKCRIVYKLVKENGLSYKEAGEILNISPRTVENHIAAAIKKIASVLDADFPLPRKSFTLPGVKN</sequence>
<comment type="similarity">
    <text evidence="1">Belongs to the sigma-70 factor family. ECF subfamily.</text>
</comment>
<evidence type="ECO:0000256" key="3">
    <source>
        <dbReference type="ARBA" id="ARBA00023082"/>
    </source>
</evidence>
<dbReference type="InterPro" id="IPR036388">
    <property type="entry name" value="WH-like_DNA-bd_sf"/>
</dbReference>
<keyword evidence="3" id="KW-0731">Sigma factor</keyword>
<dbReference type="EMBL" id="FSRA01000001">
    <property type="protein sequence ID" value="SIO05430.1"/>
    <property type="molecule type" value="Genomic_DNA"/>
</dbReference>
<dbReference type="Pfam" id="PF08281">
    <property type="entry name" value="Sigma70_r4_2"/>
    <property type="match status" value="1"/>
</dbReference>
<organism evidence="7 8">
    <name type="scientific">Chitinophaga niabensis</name>
    <dbReference type="NCBI Taxonomy" id="536979"/>
    <lineage>
        <taxon>Bacteria</taxon>
        <taxon>Pseudomonadati</taxon>
        <taxon>Bacteroidota</taxon>
        <taxon>Chitinophagia</taxon>
        <taxon>Chitinophagales</taxon>
        <taxon>Chitinophagaceae</taxon>
        <taxon>Chitinophaga</taxon>
    </lineage>
</organism>
<dbReference type="InterPro" id="IPR013325">
    <property type="entry name" value="RNA_pol_sigma_r2"/>
</dbReference>
<dbReference type="NCBIfam" id="TIGR02985">
    <property type="entry name" value="Sig70_bacteroi1"/>
    <property type="match status" value="1"/>
</dbReference>
<evidence type="ECO:0000256" key="1">
    <source>
        <dbReference type="ARBA" id="ARBA00010641"/>
    </source>
</evidence>
<dbReference type="GO" id="GO:0006352">
    <property type="term" value="P:DNA-templated transcription initiation"/>
    <property type="evidence" value="ECO:0007669"/>
    <property type="project" value="InterPro"/>
</dbReference>
<dbReference type="Gene3D" id="1.10.1740.10">
    <property type="match status" value="1"/>
</dbReference>
<dbReference type="PANTHER" id="PTHR43133">
    <property type="entry name" value="RNA POLYMERASE ECF-TYPE SIGMA FACTO"/>
    <property type="match status" value="1"/>
</dbReference>
<keyword evidence="4" id="KW-0804">Transcription</keyword>
<dbReference type="InterPro" id="IPR014327">
    <property type="entry name" value="RNA_pol_sigma70_bacteroid"/>
</dbReference>
<dbReference type="PANTHER" id="PTHR43133:SF46">
    <property type="entry name" value="RNA POLYMERASE SIGMA-70 FACTOR ECF SUBFAMILY"/>
    <property type="match status" value="1"/>
</dbReference>
<evidence type="ECO:0000313" key="8">
    <source>
        <dbReference type="Proteomes" id="UP000185003"/>
    </source>
</evidence>
<dbReference type="RefSeq" id="WP_074239742.1">
    <property type="nucleotide sequence ID" value="NZ_FSRA01000001.1"/>
</dbReference>
<dbReference type="Pfam" id="PF04542">
    <property type="entry name" value="Sigma70_r2"/>
    <property type="match status" value="1"/>
</dbReference>
<feature type="domain" description="RNA polymerase sigma factor 70 region 4 type 2" evidence="6">
    <location>
        <begin position="123"/>
        <end position="175"/>
    </location>
</feature>
<dbReference type="InterPro" id="IPR039425">
    <property type="entry name" value="RNA_pol_sigma-70-like"/>
</dbReference>
<dbReference type="GO" id="GO:0016987">
    <property type="term" value="F:sigma factor activity"/>
    <property type="evidence" value="ECO:0007669"/>
    <property type="project" value="UniProtKB-KW"/>
</dbReference>
<name>A0A1N6GD27_9BACT</name>
<evidence type="ECO:0000313" key="7">
    <source>
        <dbReference type="EMBL" id="SIO05430.1"/>
    </source>
</evidence>
<dbReference type="GO" id="GO:0003677">
    <property type="term" value="F:DNA binding"/>
    <property type="evidence" value="ECO:0007669"/>
    <property type="project" value="InterPro"/>
</dbReference>
<dbReference type="InterPro" id="IPR013249">
    <property type="entry name" value="RNA_pol_sigma70_r4_t2"/>
</dbReference>
<keyword evidence="8" id="KW-1185">Reference proteome</keyword>
<proteinExistence type="inferred from homology"/>
<dbReference type="STRING" id="536979.SAMN04488055_2708"/>
<evidence type="ECO:0000256" key="4">
    <source>
        <dbReference type="ARBA" id="ARBA00023163"/>
    </source>
</evidence>
<keyword evidence="2" id="KW-0805">Transcription regulation</keyword>
<feature type="domain" description="RNA polymerase sigma-70 region 2" evidence="5">
    <location>
        <begin position="25"/>
        <end position="91"/>
    </location>
</feature>
<gene>
    <name evidence="7" type="ORF">SAMN04488055_2708</name>
</gene>
<dbReference type="SUPFAM" id="SSF88659">
    <property type="entry name" value="Sigma3 and sigma4 domains of RNA polymerase sigma factors"/>
    <property type="match status" value="1"/>
</dbReference>